<sequence>MFGYSEEQLAQFGLTFGVGAFILYMLFIIAQLARESKAGRFGTFVLFVVLSFGMVGFIAKTILTWFMEG</sequence>
<evidence type="ECO:0000313" key="3">
    <source>
        <dbReference type="Proteomes" id="UP000247811"/>
    </source>
</evidence>
<dbReference type="EMBL" id="QJJS01000001">
    <property type="protein sequence ID" value="PXW99264.1"/>
    <property type="molecule type" value="Genomic_DNA"/>
</dbReference>
<gene>
    <name evidence="2" type="ORF">C7444_10193</name>
</gene>
<reference evidence="2 3" key="1">
    <citation type="submission" date="2018-05" db="EMBL/GenBank/DDBJ databases">
        <title>Genomic Encyclopedia of Type Strains, Phase IV (KMG-IV): sequencing the most valuable type-strain genomes for metagenomic binning, comparative biology and taxonomic classification.</title>
        <authorList>
            <person name="Goeker M."/>
        </authorList>
    </citation>
    <scope>NUCLEOTIDE SEQUENCE [LARGE SCALE GENOMIC DNA]</scope>
    <source>
        <strain evidence="2 3">DSM 566</strain>
    </source>
</reference>
<dbReference type="Pfam" id="PF10981">
    <property type="entry name" value="DUF2788"/>
    <property type="match status" value="1"/>
</dbReference>
<dbReference type="InterPro" id="IPR021249">
    <property type="entry name" value="DUF2788"/>
</dbReference>
<keyword evidence="1" id="KW-0812">Transmembrane</keyword>
<keyword evidence="3" id="KW-1185">Reference proteome</keyword>
<evidence type="ECO:0000313" key="2">
    <source>
        <dbReference type="EMBL" id="PXW99264.1"/>
    </source>
</evidence>
<dbReference type="Proteomes" id="UP000247811">
    <property type="component" value="Unassembled WGS sequence"/>
</dbReference>
<feature type="transmembrane region" description="Helical" evidence="1">
    <location>
        <begin position="12"/>
        <end position="32"/>
    </location>
</feature>
<organism evidence="2 3">
    <name type="scientific">Sphaerotilus hippei</name>
    <dbReference type="NCBI Taxonomy" id="744406"/>
    <lineage>
        <taxon>Bacteria</taxon>
        <taxon>Pseudomonadati</taxon>
        <taxon>Pseudomonadota</taxon>
        <taxon>Betaproteobacteria</taxon>
        <taxon>Burkholderiales</taxon>
        <taxon>Sphaerotilaceae</taxon>
        <taxon>Sphaerotilus</taxon>
    </lineage>
</organism>
<protein>
    <submittedName>
        <fullName evidence="2">Uncharacterized protein DUF2788</fullName>
    </submittedName>
</protein>
<evidence type="ECO:0000256" key="1">
    <source>
        <dbReference type="SAM" id="Phobius"/>
    </source>
</evidence>
<proteinExistence type="predicted"/>
<feature type="transmembrane region" description="Helical" evidence="1">
    <location>
        <begin position="44"/>
        <end position="67"/>
    </location>
</feature>
<keyword evidence="1" id="KW-1133">Transmembrane helix</keyword>
<comment type="caution">
    <text evidence="2">The sequence shown here is derived from an EMBL/GenBank/DDBJ whole genome shotgun (WGS) entry which is preliminary data.</text>
</comment>
<keyword evidence="1" id="KW-0472">Membrane</keyword>
<dbReference type="RefSeq" id="WP_110398857.1">
    <property type="nucleotide sequence ID" value="NZ_QJJS01000001.1"/>
</dbReference>
<dbReference type="OrthoDB" id="5625617at2"/>
<name>A0A318H5P0_9BURK</name>
<dbReference type="AlphaFoldDB" id="A0A318H5P0"/>
<accession>A0A318H5P0</accession>